<proteinExistence type="predicted"/>
<dbReference type="OrthoDB" id="407509at2759"/>
<dbReference type="Proteomes" id="UP000691718">
    <property type="component" value="Unassembled WGS sequence"/>
</dbReference>
<dbReference type="EMBL" id="CAJQZP010001143">
    <property type="protein sequence ID" value="CAG5021388.1"/>
    <property type="molecule type" value="Genomic_DNA"/>
</dbReference>
<evidence type="ECO:0000313" key="1">
    <source>
        <dbReference type="EMBL" id="CAG5021388.1"/>
    </source>
</evidence>
<comment type="caution">
    <text evidence="1">The sequence shown here is derived from an EMBL/GenBank/DDBJ whole genome shotgun (WGS) entry which is preliminary data.</text>
</comment>
<reference evidence="1" key="1">
    <citation type="submission" date="2021-04" db="EMBL/GenBank/DDBJ databases">
        <authorList>
            <person name="Tunstrom K."/>
        </authorList>
    </citation>
    <scope>NUCLEOTIDE SEQUENCE</scope>
</reference>
<keyword evidence="2" id="KW-1185">Reference proteome</keyword>
<name>A0A8S3XGA0_PARAO</name>
<accession>A0A8S3XGA0</accession>
<evidence type="ECO:0000313" key="2">
    <source>
        <dbReference type="Proteomes" id="UP000691718"/>
    </source>
</evidence>
<dbReference type="AlphaFoldDB" id="A0A8S3XGA0"/>
<organism evidence="1 2">
    <name type="scientific">Parnassius apollo</name>
    <name type="common">Apollo butterfly</name>
    <name type="synonym">Papilio apollo</name>
    <dbReference type="NCBI Taxonomy" id="110799"/>
    <lineage>
        <taxon>Eukaryota</taxon>
        <taxon>Metazoa</taxon>
        <taxon>Ecdysozoa</taxon>
        <taxon>Arthropoda</taxon>
        <taxon>Hexapoda</taxon>
        <taxon>Insecta</taxon>
        <taxon>Pterygota</taxon>
        <taxon>Neoptera</taxon>
        <taxon>Endopterygota</taxon>
        <taxon>Lepidoptera</taxon>
        <taxon>Glossata</taxon>
        <taxon>Ditrysia</taxon>
        <taxon>Papilionoidea</taxon>
        <taxon>Papilionidae</taxon>
        <taxon>Parnassiinae</taxon>
        <taxon>Parnassini</taxon>
        <taxon>Parnassius</taxon>
        <taxon>Parnassius</taxon>
    </lineage>
</organism>
<protein>
    <submittedName>
        <fullName evidence="1">(apollo) hypothetical protein</fullName>
    </submittedName>
</protein>
<gene>
    <name evidence="1" type="ORF">PAPOLLO_LOCUS17510</name>
</gene>
<sequence length="213" mass="25048">MAGTQEKYNWIETTIKVQLQHINKIKPDPRNVLSTSTIKLLEQRNQLINTKDINDRRKHIAKISKDINESIRKDSKRRRMEIIEKYVIKTGGVKKANKELTNSKDWIAKIKNLSGEYSHHRKNILQIATSYYRKIYEHNIAQDEDDLEETSNVPNILMSEVIKMTINYEWSIEKNADGHFQPEEESFTSEDPETDTQTQNLFDIVMQDRNLNS</sequence>